<accession>A0ABU4RQ35</accession>
<evidence type="ECO:0000313" key="2">
    <source>
        <dbReference type="Proteomes" id="UP001274321"/>
    </source>
</evidence>
<comment type="caution">
    <text evidence="1">The sequence shown here is derived from an EMBL/GenBank/DDBJ whole genome shotgun (WGS) entry which is preliminary data.</text>
</comment>
<name>A0ABU4RQ35_9HYPH</name>
<keyword evidence="2" id="KW-1185">Reference proteome</keyword>
<gene>
    <name evidence="1" type="ORF">SCD90_12815</name>
</gene>
<dbReference type="Proteomes" id="UP001274321">
    <property type="component" value="Unassembled WGS sequence"/>
</dbReference>
<reference evidence="1 2" key="1">
    <citation type="submission" date="2023-11" db="EMBL/GenBank/DDBJ databases">
        <authorList>
            <person name="Bao R."/>
        </authorList>
    </citation>
    <scope>NUCLEOTIDE SEQUENCE [LARGE SCALE GENOMIC DNA]</scope>
    <source>
        <strain evidence="1 2">PJ23</strain>
    </source>
</reference>
<dbReference type="RefSeq" id="WP_319845072.1">
    <property type="nucleotide sequence ID" value="NZ_JAXAFJ010000008.1"/>
</dbReference>
<proteinExistence type="predicted"/>
<evidence type="ECO:0000313" key="1">
    <source>
        <dbReference type="EMBL" id="MDX6806947.1"/>
    </source>
</evidence>
<dbReference type="EMBL" id="JAXAFJ010000008">
    <property type="protein sequence ID" value="MDX6806947.1"/>
    <property type="molecule type" value="Genomic_DNA"/>
</dbReference>
<organism evidence="1 2">
    <name type="scientific">Terrihabitans rhizophilus</name>
    <dbReference type="NCBI Taxonomy" id="3092662"/>
    <lineage>
        <taxon>Bacteria</taxon>
        <taxon>Pseudomonadati</taxon>
        <taxon>Pseudomonadota</taxon>
        <taxon>Alphaproteobacteria</taxon>
        <taxon>Hyphomicrobiales</taxon>
        <taxon>Terrihabitans</taxon>
    </lineage>
</organism>
<protein>
    <recommendedName>
        <fullName evidence="3">STAS/SEC14 domain-containing protein</fullName>
    </recommendedName>
</protein>
<sequence>MVEIDEQGALVTLRFQQPYGDEDAARYLAALRQVETKSAPFVMLTVLGTGGAFSPADEREQALWFKRSRDGMNRHCRAMAIVRPHVSEHMRHVFSKLWTFPVLLTTDEEEAARFLDQHAQALA</sequence>
<evidence type="ECO:0008006" key="3">
    <source>
        <dbReference type="Google" id="ProtNLM"/>
    </source>
</evidence>